<keyword evidence="3" id="KW-0479">Metal-binding</keyword>
<dbReference type="Pfam" id="PF13247">
    <property type="entry name" value="Fer4_11"/>
    <property type="match status" value="1"/>
</dbReference>
<dbReference type="GO" id="GO:0051539">
    <property type="term" value="F:4 iron, 4 sulfur cluster binding"/>
    <property type="evidence" value="ECO:0007669"/>
    <property type="project" value="UniProtKB-KW"/>
</dbReference>
<proteinExistence type="predicted"/>
<dbReference type="PROSITE" id="PS51379">
    <property type="entry name" value="4FE4S_FER_2"/>
    <property type="match status" value="3"/>
</dbReference>
<organism evidence="8">
    <name type="scientific">marine sediment metagenome</name>
    <dbReference type="NCBI Taxonomy" id="412755"/>
    <lineage>
        <taxon>unclassified sequences</taxon>
        <taxon>metagenomes</taxon>
        <taxon>ecological metagenomes</taxon>
    </lineage>
</organism>
<dbReference type="Pfam" id="PF12797">
    <property type="entry name" value="Fer4_2"/>
    <property type="match status" value="1"/>
</dbReference>
<dbReference type="Gene3D" id="3.30.70.20">
    <property type="match status" value="2"/>
</dbReference>
<evidence type="ECO:0000313" key="8">
    <source>
        <dbReference type="EMBL" id="GAF90607.1"/>
    </source>
</evidence>
<dbReference type="InterPro" id="IPR050294">
    <property type="entry name" value="RnfB_subfamily"/>
</dbReference>
<reference evidence="8" key="1">
    <citation type="journal article" date="2014" name="Front. Microbiol.">
        <title>High frequency of phylogenetically diverse reductive dehalogenase-homologous genes in deep subseafloor sedimentary metagenomes.</title>
        <authorList>
            <person name="Kawai M."/>
            <person name="Futagami T."/>
            <person name="Toyoda A."/>
            <person name="Takaki Y."/>
            <person name="Nishi S."/>
            <person name="Hori S."/>
            <person name="Arai W."/>
            <person name="Tsubouchi T."/>
            <person name="Morono Y."/>
            <person name="Uchiyama I."/>
            <person name="Ito T."/>
            <person name="Fujiyama A."/>
            <person name="Inagaki F."/>
            <person name="Takami H."/>
        </authorList>
    </citation>
    <scope>NUCLEOTIDE SEQUENCE</scope>
    <source>
        <strain evidence="8">Expedition CK06-06</strain>
    </source>
</reference>
<evidence type="ECO:0000256" key="4">
    <source>
        <dbReference type="ARBA" id="ARBA00022982"/>
    </source>
</evidence>
<dbReference type="PROSITE" id="PS00198">
    <property type="entry name" value="4FE4S_FER_1"/>
    <property type="match status" value="1"/>
</dbReference>
<dbReference type="EMBL" id="BARS01015450">
    <property type="protein sequence ID" value="GAF90607.1"/>
    <property type="molecule type" value="Genomic_DNA"/>
</dbReference>
<accession>X0TR26</accession>
<dbReference type="InterPro" id="IPR017896">
    <property type="entry name" value="4Fe4S_Fe-S-bd"/>
</dbReference>
<evidence type="ECO:0000259" key="7">
    <source>
        <dbReference type="PROSITE" id="PS51379"/>
    </source>
</evidence>
<keyword evidence="1" id="KW-0813">Transport</keyword>
<feature type="domain" description="4Fe-4S ferredoxin-type" evidence="7">
    <location>
        <begin position="3"/>
        <end position="32"/>
    </location>
</feature>
<comment type="caution">
    <text evidence="8">The sequence shown here is derived from an EMBL/GenBank/DDBJ whole genome shotgun (WGS) entry which is preliminary data.</text>
</comment>
<dbReference type="InterPro" id="IPR017900">
    <property type="entry name" value="4Fe4S_Fe_S_CS"/>
</dbReference>
<evidence type="ECO:0000256" key="6">
    <source>
        <dbReference type="ARBA" id="ARBA00023014"/>
    </source>
</evidence>
<feature type="domain" description="4Fe-4S ferredoxin-type" evidence="7">
    <location>
        <begin position="44"/>
        <end position="75"/>
    </location>
</feature>
<protein>
    <recommendedName>
        <fullName evidence="7">4Fe-4S ferredoxin-type domain-containing protein</fullName>
    </recommendedName>
</protein>
<evidence type="ECO:0000256" key="3">
    <source>
        <dbReference type="ARBA" id="ARBA00022723"/>
    </source>
</evidence>
<dbReference type="PANTHER" id="PTHR42859">
    <property type="entry name" value="OXIDOREDUCTASE"/>
    <property type="match status" value="1"/>
</dbReference>
<evidence type="ECO:0000256" key="5">
    <source>
        <dbReference type="ARBA" id="ARBA00023004"/>
    </source>
</evidence>
<gene>
    <name evidence="8" type="ORF">S01H1_25565</name>
</gene>
<keyword evidence="5" id="KW-0408">Iron</keyword>
<dbReference type="SUPFAM" id="SSF54862">
    <property type="entry name" value="4Fe-4S ferredoxins"/>
    <property type="match status" value="1"/>
</dbReference>
<dbReference type="CDD" id="cd10550">
    <property type="entry name" value="DMSOR_beta_like"/>
    <property type="match status" value="1"/>
</dbReference>
<feature type="domain" description="4Fe-4S ferredoxin-type" evidence="7">
    <location>
        <begin position="77"/>
        <end position="106"/>
    </location>
</feature>
<dbReference type="PANTHER" id="PTHR42859:SF10">
    <property type="entry name" value="DIMETHYLSULFOXIDE REDUCTASE CHAIN B"/>
    <property type="match status" value="1"/>
</dbReference>
<evidence type="ECO:0000256" key="2">
    <source>
        <dbReference type="ARBA" id="ARBA00022485"/>
    </source>
</evidence>
<dbReference type="AlphaFoldDB" id="X0TR26"/>
<name>X0TR26_9ZZZZ</name>
<dbReference type="GO" id="GO:0046872">
    <property type="term" value="F:metal ion binding"/>
    <property type="evidence" value="ECO:0007669"/>
    <property type="project" value="UniProtKB-KW"/>
</dbReference>
<keyword evidence="4" id="KW-0249">Electron transport</keyword>
<sequence length="165" mass="18126">MAKVLVIDYEKCTGCRICEQVCAVKHEGVVNPARSRIKIIKWEQEGRYVPMACQQCESAPCQAICPVKAISRDENLNRVMVDYDICIGCRMCVAICPFGGMAFDPLAQKVIKCDFCDGDPLCVKFCEVNAVQYADASEQSIEKQVAMADKFSGTLRKVAAAIASV</sequence>
<evidence type="ECO:0000256" key="1">
    <source>
        <dbReference type="ARBA" id="ARBA00022448"/>
    </source>
</evidence>
<keyword evidence="2" id="KW-0004">4Fe-4S</keyword>
<keyword evidence="6" id="KW-0411">Iron-sulfur</keyword>